<evidence type="ECO:0000313" key="10">
    <source>
        <dbReference type="Proteomes" id="UP000319746"/>
    </source>
</evidence>
<keyword evidence="3" id="KW-0521">NADP</keyword>
<accession>A0A543AGJ8</accession>
<dbReference type="SUPFAM" id="SSF55347">
    <property type="entry name" value="Glyceraldehyde-3-phosphate dehydrogenase-like, C-terminal domain"/>
    <property type="match status" value="1"/>
</dbReference>
<evidence type="ECO:0000256" key="5">
    <source>
        <dbReference type="ARBA" id="ARBA00023277"/>
    </source>
</evidence>
<evidence type="ECO:0000256" key="3">
    <source>
        <dbReference type="ARBA" id="ARBA00022857"/>
    </source>
</evidence>
<dbReference type="PANTHER" id="PTHR23429">
    <property type="entry name" value="GLUCOSE-6-PHOSPHATE 1-DEHYDROGENASE G6PD"/>
    <property type="match status" value="1"/>
</dbReference>
<name>A0A543AGJ8_9MICC</name>
<dbReference type="NCBIfam" id="NF009492">
    <property type="entry name" value="PRK12853.1-3"/>
    <property type="match status" value="1"/>
</dbReference>
<evidence type="ECO:0000259" key="8">
    <source>
        <dbReference type="Pfam" id="PF02781"/>
    </source>
</evidence>
<dbReference type="GO" id="GO:0009051">
    <property type="term" value="P:pentose-phosphate shunt, oxidative branch"/>
    <property type="evidence" value="ECO:0007669"/>
    <property type="project" value="TreeGrafter"/>
</dbReference>
<dbReference type="Proteomes" id="UP000319746">
    <property type="component" value="Unassembled WGS sequence"/>
</dbReference>
<dbReference type="Gene3D" id="3.30.360.10">
    <property type="entry name" value="Dihydrodipicolinate Reductase, domain 2"/>
    <property type="match status" value="1"/>
</dbReference>
<evidence type="ECO:0000256" key="1">
    <source>
        <dbReference type="ARBA" id="ARBA00004937"/>
    </source>
</evidence>
<dbReference type="OrthoDB" id="9802739at2"/>
<comment type="caution">
    <text evidence="9">The sequence shown here is derived from an EMBL/GenBank/DDBJ whole genome shotgun (WGS) entry which is preliminary data.</text>
</comment>
<evidence type="ECO:0000313" key="9">
    <source>
        <dbReference type="EMBL" id="TQL71708.1"/>
    </source>
</evidence>
<keyword evidence="5" id="KW-0119">Carbohydrate metabolism</keyword>
<comment type="pathway">
    <text evidence="1">Carbohydrate degradation; pentose phosphate pathway; D-ribulose 5-phosphate from D-glucose 6-phosphate (oxidative stage): step 1/3.</text>
</comment>
<protein>
    <submittedName>
        <fullName evidence="9">Glucose-6-phosphate 1-dehydrogenase</fullName>
    </submittedName>
</protein>
<reference evidence="9 10" key="1">
    <citation type="submission" date="2019-06" db="EMBL/GenBank/DDBJ databases">
        <title>Sequencing the genomes of 1000 actinobacteria strains.</title>
        <authorList>
            <person name="Klenk H.-P."/>
        </authorList>
    </citation>
    <scope>NUCLEOTIDE SEQUENCE [LARGE SCALE GENOMIC DNA]</scope>
    <source>
        <strain evidence="9 10">DSM 24083</strain>
    </source>
</reference>
<dbReference type="GO" id="GO:0050661">
    <property type="term" value="F:NADP binding"/>
    <property type="evidence" value="ECO:0007669"/>
    <property type="project" value="InterPro"/>
</dbReference>
<gene>
    <name evidence="9" type="ORF">FB556_2203</name>
</gene>
<evidence type="ECO:0000256" key="4">
    <source>
        <dbReference type="ARBA" id="ARBA00023002"/>
    </source>
</evidence>
<sequence length="474" mass="51335">MTTVSDNETQTLVILGASGDLTARLLLPGLGALLTSQALGDLQLIGSDLRDWDTQRWQAQVTESFAEVDATGPHVDAVVTNTTYLQADVTAEDELRALLAACQGPVTIYFALPPAITERACQALEAIGVPEGTRLMIEKPFGSDADSAQALNELVTRIVPEHHVHRIDHFVAMPTVLNVLGLRFANRMFEPVLNNEHVASVDIVFDETLTLEGRADFYDATGALVDMIQSHMLEVLALFAMDPVPSLGADDVRDGKAQVLRATHIWDDDPINYSRRARYTAGKIGDRDVPSYVDEQGIDASSTTETLAELVLAVDTWRWSGVPFRVRSGKALGSPRTEIVITFQEPPLVPEGMAGAPQANRLHIGIDLASNELGLELNLTGPGDPFRIDPVSMSGQFGPGALPPYGEVFKSVLVDDTATLSVRGDMVVECWRIIEPVRQAWRNGQVPLQEYAAGSNGPTGWPETGLPNRAEQGE</sequence>
<dbReference type="RefSeq" id="WP_141867505.1">
    <property type="nucleotide sequence ID" value="NZ_BAABAN010000001.1"/>
</dbReference>
<dbReference type="EMBL" id="VFOU01000003">
    <property type="protein sequence ID" value="TQL71708.1"/>
    <property type="molecule type" value="Genomic_DNA"/>
</dbReference>
<dbReference type="GO" id="GO:0004345">
    <property type="term" value="F:glucose-6-phosphate dehydrogenase activity"/>
    <property type="evidence" value="ECO:0007669"/>
    <property type="project" value="InterPro"/>
</dbReference>
<dbReference type="PIRSF" id="PIRSF000110">
    <property type="entry name" value="G6PD"/>
    <property type="match status" value="1"/>
</dbReference>
<keyword evidence="4" id="KW-0560">Oxidoreductase</keyword>
<dbReference type="Gene3D" id="3.40.50.720">
    <property type="entry name" value="NAD(P)-binding Rossmann-like Domain"/>
    <property type="match status" value="1"/>
</dbReference>
<keyword evidence="2" id="KW-0313">Glucose metabolism</keyword>
<dbReference type="GO" id="GO:0005829">
    <property type="term" value="C:cytosol"/>
    <property type="evidence" value="ECO:0007669"/>
    <property type="project" value="TreeGrafter"/>
</dbReference>
<dbReference type="InterPro" id="IPR036291">
    <property type="entry name" value="NAD(P)-bd_dom_sf"/>
</dbReference>
<dbReference type="SUPFAM" id="SSF51735">
    <property type="entry name" value="NAD(P)-binding Rossmann-fold domains"/>
    <property type="match status" value="1"/>
</dbReference>
<dbReference type="InterPro" id="IPR022674">
    <property type="entry name" value="G6P_DH_NAD-bd"/>
</dbReference>
<feature type="domain" description="Glucose-6-phosphate dehydrogenase C-terminal" evidence="8">
    <location>
        <begin position="182"/>
        <end position="459"/>
    </location>
</feature>
<evidence type="ECO:0000256" key="2">
    <source>
        <dbReference type="ARBA" id="ARBA00022526"/>
    </source>
</evidence>
<proteinExistence type="predicted"/>
<feature type="domain" description="Glucose-6-phosphate dehydrogenase NAD-binding" evidence="7">
    <location>
        <begin position="13"/>
        <end position="178"/>
    </location>
</feature>
<organism evidence="9 10">
    <name type="scientific">Enteractinococcus coprophilus</name>
    <dbReference type="NCBI Taxonomy" id="1027633"/>
    <lineage>
        <taxon>Bacteria</taxon>
        <taxon>Bacillati</taxon>
        <taxon>Actinomycetota</taxon>
        <taxon>Actinomycetes</taxon>
        <taxon>Micrococcales</taxon>
        <taxon>Micrococcaceae</taxon>
    </lineage>
</organism>
<evidence type="ECO:0000259" key="7">
    <source>
        <dbReference type="Pfam" id="PF00479"/>
    </source>
</evidence>
<evidence type="ECO:0000256" key="6">
    <source>
        <dbReference type="SAM" id="MobiDB-lite"/>
    </source>
</evidence>
<feature type="region of interest" description="Disordered" evidence="6">
    <location>
        <begin position="450"/>
        <end position="474"/>
    </location>
</feature>
<dbReference type="AlphaFoldDB" id="A0A543AGJ8"/>
<dbReference type="InterPro" id="IPR001282">
    <property type="entry name" value="G6P_DH"/>
</dbReference>
<dbReference type="PRINTS" id="PR00079">
    <property type="entry name" value="G6PDHDRGNASE"/>
</dbReference>
<dbReference type="Pfam" id="PF02781">
    <property type="entry name" value="G6PD_C"/>
    <property type="match status" value="1"/>
</dbReference>
<dbReference type="GO" id="GO:0006006">
    <property type="term" value="P:glucose metabolic process"/>
    <property type="evidence" value="ECO:0007669"/>
    <property type="project" value="UniProtKB-KW"/>
</dbReference>
<dbReference type="InterPro" id="IPR022675">
    <property type="entry name" value="G6P_DH_C"/>
</dbReference>
<keyword evidence="10" id="KW-1185">Reference proteome</keyword>
<dbReference type="PANTHER" id="PTHR23429:SF0">
    <property type="entry name" value="GLUCOSE-6-PHOSPHATE 1-DEHYDROGENASE"/>
    <property type="match status" value="1"/>
</dbReference>
<dbReference type="Pfam" id="PF00479">
    <property type="entry name" value="G6PD_N"/>
    <property type="match status" value="1"/>
</dbReference>